<accession>X1LXW0</accession>
<sequence length="173" mass="19722">IYFENVADVDSYKGNPTVPPERLIWFLTPSQAFDPTDCQHHHPKGHISAAFEVNFTPPEYHVDGPEAINKEKDKWNAYIRQAIGHAFEGLEDDNIIHHWSSTPLEAEFRNTGLIGGTWCGTRHCDDQLWTQRPIPEMARYRTPSSEILSSCPKCAPTTCWIFMLDIVLPSQKS</sequence>
<comment type="caution">
    <text evidence="1">The sequence shown here is derived from an EMBL/GenBank/DDBJ whole genome shotgun (WGS) entry which is preliminary data.</text>
</comment>
<organism evidence="1">
    <name type="scientific">marine sediment metagenome</name>
    <dbReference type="NCBI Taxonomy" id="412755"/>
    <lineage>
        <taxon>unclassified sequences</taxon>
        <taxon>metagenomes</taxon>
        <taxon>ecological metagenomes</taxon>
    </lineage>
</organism>
<feature type="non-terminal residue" evidence="1">
    <location>
        <position position="1"/>
    </location>
</feature>
<dbReference type="AlphaFoldDB" id="X1LXW0"/>
<name>X1LXW0_9ZZZZ</name>
<reference evidence="1" key="1">
    <citation type="journal article" date="2014" name="Front. Microbiol.">
        <title>High frequency of phylogenetically diverse reductive dehalogenase-homologous genes in deep subseafloor sedimentary metagenomes.</title>
        <authorList>
            <person name="Kawai M."/>
            <person name="Futagami T."/>
            <person name="Toyoda A."/>
            <person name="Takaki Y."/>
            <person name="Nishi S."/>
            <person name="Hori S."/>
            <person name="Arai W."/>
            <person name="Tsubouchi T."/>
            <person name="Morono Y."/>
            <person name="Uchiyama I."/>
            <person name="Ito T."/>
            <person name="Fujiyama A."/>
            <person name="Inagaki F."/>
            <person name="Takami H."/>
        </authorList>
    </citation>
    <scope>NUCLEOTIDE SEQUENCE</scope>
    <source>
        <strain evidence="1">Expedition CK06-06</strain>
    </source>
</reference>
<dbReference type="EMBL" id="BARV01010044">
    <property type="protein sequence ID" value="GAI07275.1"/>
    <property type="molecule type" value="Genomic_DNA"/>
</dbReference>
<evidence type="ECO:0000313" key="1">
    <source>
        <dbReference type="EMBL" id="GAI07275.1"/>
    </source>
</evidence>
<proteinExistence type="predicted"/>
<protein>
    <submittedName>
        <fullName evidence="1">Uncharacterized protein</fullName>
    </submittedName>
</protein>
<gene>
    <name evidence="1" type="ORF">S06H3_19592</name>
</gene>